<evidence type="ECO:0000256" key="1">
    <source>
        <dbReference type="SAM" id="Phobius"/>
    </source>
</evidence>
<keyword evidence="1" id="KW-0472">Membrane</keyword>
<reference evidence="2" key="2">
    <citation type="submission" date="2020-12" db="EMBL/GenBank/DDBJ databases">
        <authorList>
            <person name="Kanost M."/>
        </authorList>
    </citation>
    <scope>NUCLEOTIDE SEQUENCE</scope>
</reference>
<feature type="transmembrane region" description="Helical" evidence="1">
    <location>
        <begin position="7"/>
        <end position="27"/>
    </location>
</feature>
<reference evidence="2" key="1">
    <citation type="journal article" date="2016" name="Insect Biochem. Mol. Biol.">
        <title>Multifaceted biological insights from a draft genome sequence of the tobacco hornworm moth, Manduca sexta.</title>
        <authorList>
            <person name="Kanost M.R."/>
            <person name="Arrese E.L."/>
            <person name="Cao X."/>
            <person name="Chen Y.R."/>
            <person name="Chellapilla S."/>
            <person name="Goldsmith M.R."/>
            <person name="Grosse-Wilde E."/>
            <person name="Heckel D.G."/>
            <person name="Herndon N."/>
            <person name="Jiang H."/>
            <person name="Papanicolaou A."/>
            <person name="Qu J."/>
            <person name="Soulages J.L."/>
            <person name="Vogel H."/>
            <person name="Walters J."/>
            <person name="Waterhouse R.M."/>
            <person name="Ahn S.J."/>
            <person name="Almeida F.C."/>
            <person name="An C."/>
            <person name="Aqrawi P."/>
            <person name="Bretschneider A."/>
            <person name="Bryant W.B."/>
            <person name="Bucks S."/>
            <person name="Chao H."/>
            <person name="Chevignon G."/>
            <person name="Christen J.M."/>
            <person name="Clarke D.F."/>
            <person name="Dittmer N.T."/>
            <person name="Ferguson L.C.F."/>
            <person name="Garavelou S."/>
            <person name="Gordon K.H.J."/>
            <person name="Gunaratna R.T."/>
            <person name="Han Y."/>
            <person name="Hauser F."/>
            <person name="He Y."/>
            <person name="Heidel-Fischer H."/>
            <person name="Hirsh A."/>
            <person name="Hu Y."/>
            <person name="Jiang H."/>
            <person name="Kalra D."/>
            <person name="Klinner C."/>
            <person name="Konig C."/>
            <person name="Kovar C."/>
            <person name="Kroll A.R."/>
            <person name="Kuwar S.S."/>
            <person name="Lee S.L."/>
            <person name="Lehman R."/>
            <person name="Li K."/>
            <person name="Li Z."/>
            <person name="Liang H."/>
            <person name="Lovelace S."/>
            <person name="Lu Z."/>
            <person name="Mansfield J.H."/>
            <person name="McCulloch K.J."/>
            <person name="Mathew T."/>
            <person name="Morton B."/>
            <person name="Muzny D.M."/>
            <person name="Neunemann D."/>
            <person name="Ongeri F."/>
            <person name="Pauchet Y."/>
            <person name="Pu L.L."/>
            <person name="Pyrousis I."/>
            <person name="Rao X.J."/>
            <person name="Redding A."/>
            <person name="Roesel C."/>
            <person name="Sanchez-Gracia A."/>
            <person name="Schaack S."/>
            <person name="Shukla A."/>
            <person name="Tetreau G."/>
            <person name="Wang Y."/>
            <person name="Xiong G.H."/>
            <person name="Traut W."/>
            <person name="Walsh T.K."/>
            <person name="Worley K.C."/>
            <person name="Wu D."/>
            <person name="Wu W."/>
            <person name="Wu Y.Q."/>
            <person name="Zhang X."/>
            <person name="Zou Z."/>
            <person name="Zucker H."/>
            <person name="Briscoe A.D."/>
            <person name="Burmester T."/>
            <person name="Clem R.J."/>
            <person name="Feyereisen R."/>
            <person name="Grimmelikhuijzen C.J.P."/>
            <person name="Hamodrakas S.J."/>
            <person name="Hansson B.S."/>
            <person name="Huguet E."/>
            <person name="Jermiin L.S."/>
            <person name="Lan Q."/>
            <person name="Lehman H.K."/>
            <person name="Lorenzen M."/>
            <person name="Merzendorfer H."/>
            <person name="Michalopoulos I."/>
            <person name="Morton D.B."/>
            <person name="Muthukrishnan S."/>
            <person name="Oakeshott J.G."/>
            <person name="Palmer W."/>
            <person name="Park Y."/>
            <person name="Passarelli A.L."/>
            <person name="Rozas J."/>
            <person name="Schwartz L.M."/>
            <person name="Smith W."/>
            <person name="Southgate A."/>
            <person name="Vilcinskas A."/>
            <person name="Vogt R."/>
            <person name="Wang P."/>
            <person name="Werren J."/>
            <person name="Yu X.Q."/>
            <person name="Zhou J.J."/>
            <person name="Brown S.J."/>
            <person name="Scherer S.E."/>
            <person name="Richards S."/>
            <person name="Blissard G.W."/>
        </authorList>
    </citation>
    <scope>NUCLEOTIDE SEQUENCE</scope>
</reference>
<evidence type="ECO:0000313" key="3">
    <source>
        <dbReference type="Proteomes" id="UP000791440"/>
    </source>
</evidence>
<dbReference type="EMBL" id="JH669287">
    <property type="protein sequence ID" value="KAG6464897.1"/>
    <property type="molecule type" value="Genomic_DNA"/>
</dbReference>
<feature type="transmembrane region" description="Helical" evidence="1">
    <location>
        <begin position="47"/>
        <end position="67"/>
    </location>
</feature>
<keyword evidence="3" id="KW-1185">Reference proteome</keyword>
<organism evidence="2 3">
    <name type="scientific">Manduca sexta</name>
    <name type="common">Tobacco hawkmoth</name>
    <name type="synonym">Tobacco hornworm</name>
    <dbReference type="NCBI Taxonomy" id="7130"/>
    <lineage>
        <taxon>Eukaryota</taxon>
        <taxon>Metazoa</taxon>
        <taxon>Ecdysozoa</taxon>
        <taxon>Arthropoda</taxon>
        <taxon>Hexapoda</taxon>
        <taxon>Insecta</taxon>
        <taxon>Pterygota</taxon>
        <taxon>Neoptera</taxon>
        <taxon>Endopterygota</taxon>
        <taxon>Lepidoptera</taxon>
        <taxon>Glossata</taxon>
        <taxon>Ditrysia</taxon>
        <taxon>Bombycoidea</taxon>
        <taxon>Sphingidae</taxon>
        <taxon>Sphinginae</taxon>
        <taxon>Sphingini</taxon>
        <taxon>Manduca</taxon>
    </lineage>
</organism>
<sequence>MSNFKDYIIFIFRKIAIIFMNTDVRIFQIDNFIHHNISGFQFIFFEVHLVFHFLHYCIGIFLCFISYDCVEHWVPIYVCSVVDWHIATRECSIDESSSRLNSSFLAISVNVYSFTRTSFWDQIFAGHPLVEVSSHVAFHSGSFAC</sequence>
<keyword evidence="1" id="KW-0812">Transmembrane</keyword>
<protein>
    <submittedName>
        <fullName evidence="2">Uncharacterized protein</fullName>
    </submittedName>
</protein>
<keyword evidence="1" id="KW-1133">Transmembrane helix</keyword>
<dbReference type="AlphaFoldDB" id="A0A921ZY61"/>
<dbReference type="Proteomes" id="UP000791440">
    <property type="component" value="Unassembled WGS sequence"/>
</dbReference>
<evidence type="ECO:0000313" key="2">
    <source>
        <dbReference type="EMBL" id="KAG6464897.1"/>
    </source>
</evidence>
<gene>
    <name evidence="2" type="ORF">O3G_MSEX014797</name>
</gene>
<accession>A0A921ZY61</accession>
<comment type="caution">
    <text evidence="2">The sequence shown here is derived from an EMBL/GenBank/DDBJ whole genome shotgun (WGS) entry which is preliminary data.</text>
</comment>
<proteinExistence type="predicted"/>
<name>A0A921ZY61_MANSE</name>